<evidence type="ECO:0000256" key="4">
    <source>
        <dbReference type="ARBA" id="ARBA00022438"/>
    </source>
</evidence>
<dbReference type="SUPFAM" id="SSF53187">
    <property type="entry name" value="Zn-dependent exopeptidases"/>
    <property type="match status" value="1"/>
</dbReference>
<dbReference type="AlphaFoldDB" id="A0A9P8C4U0"/>
<name>A0A9P8C4U0_9HELO</name>
<feature type="domain" description="Peptidase M28" evidence="13">
    <location>
        <begin position="232"/>
        <end position="447"/>
    </location>
</feature>
<dbReference type="Pfam" id="PF02225">
    <property type="entry name" value="PA"/>
    <property type="match status" value="1"/>
</dbReference>
<comment type="similarity">
    <text evidence="3">Belongs to the peptidase M28 family. M28A subfamily.</text>
</comment>
<keyword evidence="5 10" id="KW-0645">Protease</keyword>
<dbReference type="Gene3D" id="3.50.30.30">
    <property type="match status" value="1"/>
</dbReference>
<keyword evidence="15" id="KW-1185">Reference proteome</keyword>
<accession>A0A9P8C4U0</accession>
<evidence type="ECO:0000259" key="13">
    <source>
        <dbReference type="Pfam" id="PF04389"/>
    </source>
</evidence>
<dbReference type="GO" id="GO:0004177">
    <property type="term" value="F:aminopeptidase activity"/>
    <property type="evidence" value="ECO:0007669"/>
    <property type="project" value="UniProtKB-KW"/>
</dbReference>
<evidence type="ECO:0000256" key="9">
    <source>
        <dbReference type="ARBA" id="ARBA00022833"/>
    </source>
</evidence>
<organism evidence="14 15">
    <name type="scientific">Amylocarpus encephaloides</name>
    <dbReference type="NCBI Taxonomy" id="45428"/>
    <lineage>
        <taxon>Eukaryota</taxon>
        <taxon>Fungi</taxon>
        <taxon>Dikarya</taxon>
        <taxon>Ascomycota</taxon>
        <taxon>Pezizomycotina</taxon>
        <taxon>Leotiomycetes</taxon>
        <taxon>Helotiales</taxon>
        <taxon>Helotiales incertae sedis</taxon>
        <taxon>Amylocarpus</taxon>
    </lineage>
</organism>
<evidence type="ECO:0000256" key="6">
    <source>
        <dbReference type="ARBA" id="ARBA00022723"/>
    </source>
</evidence>
<dbReference type="PANTHER" id="PTHR12147">
    <property type="entry name" value="METALLOPEPTIDASE M28 FAMILY MEMBER"/>
    <property type="match status" value="1"/>
</dbReference>
<keyword evidence="6 10" id="KW-0479">Metal-binding</keyword>
<dbReference type="InterPro" id="IPR041756">
    <property type="entry name" value="M28_SGAP-like"/>
</dbReference>
<feature type="signal peptide" evidence="10">
    <location>
        <begin position="1"/>
        <end position="19"/>
    </location>
</feature>
<dbReference type="InterPro" id="IPR045175">
    <property type="entry name" value="M28_fam"/>
</dbReference>
<feature type="region of interest" description="Disordered" evidence="11">
    <location>
        <begin position="472"/>
        <end position="497"/>
    </location>
</feature>
<dbReference type="EC" id="3.4.-.-" evidence="10"/>
<evidence type="ECO:0000256" key="2">
    <source>
        <dbReference type="ARBA" id="ARBA00005634"/>
    </source>
</evidence>
<proteinExistence type="inferred from homology"/>
<dbReference type="GO" id="GO:0046872">
    <property type="term" value="F:metal ion binding"/>
    <property type="evidence" value="ECO:0007669"/>
    <property type="project" value="UniProtKB-KW"/>
</dbReference>
<evidence type="ECO:0000313" key="14">
    <source>
        <dbReference type="EMBL" id="KAG9233502.1"/>
    </source>
</evidence>
<keyword evidence="9 10" id="KW-0862">Zinc</keyword>
<evidence type="ECO:0000256" key="11">
    <source>
        <dbReference type="SAM" id="MobiDB-lite"/>
    </source>
</evidence>
<dbReference type="FunFam" id="3.40.630.10:FF:000054">
    <property type="entry name" value="Peptide hydrolase"/>
    <property type="match status" value="1"/>
</dbReference>
<dbReference type="OrthoDB" id="10013407at2759"/>
<evidence type="ECO:0000256" key="8">
    <source>
        <dbReference type="ARBA" id="ARBA00022801"/>
    </source>
</evidence>
<evidence type="ECO:0000256" key="10">
    <source>
        <dbReference type="RuleBase" id="RU361240"/>
    </source>
</evidence>
<keyword evidence="4 14" id="KW-0031">Aminopeptidase</keyword>
<dbReference type="Proteomes" id="UP000824998">
    <property type="component" value="Unassembled WGS sequence"/>
</dbReference>
<feature type="chain" id="PRO_5040544579" description="Peptide hydrolase" evidence="10">
    <location>
        <begin position="20"/>
        <end position="497"/>
    </location>
</feature>
<sequence length="497" mass="52404">MKCNSLVAALVAFASLALAHEAPAERDLPLVESNKLRRVLLRSELLAKAKVLEGFAYATPERNRQIFTPGHKATYEYIYKFMSDLGYDVSFNEFKAQSASGKLTVDGVQIPSDPMTFTPNGTPSGKIVKVANIGCFAADFPAEVKGAVSLIERGTCSFAQKAKLSGQAGAVGTIIYNNVAGPLLGTLGASDADFVPTVGISDTDGATLVSQIQTVTKTAAFDVLVTELPTFNVIAQTKGGDPDNVLLIGAHTDSVKAGPGINDNGSGTITLLEIAQQLTAFKTNNAIRFGWWSAEEVGLVGSTAYVNGLSAEELEKITLYLNFDMLASPNYVYSIYDGDGSAFNISGPPGSAQAEKLFEDYFTQDAGLAHVPTAFNSRSDYAAFAAAGVPVGGLFTGAEVLKTPEEVKLFGGQAGVAYDINYHGAGDNVANVNVGAWIQNSKAVAHAVATYGVSFDSLGLGKRDVQRRSEWKQQLPRAEDHESHHIGGGCSHDALAS</sequence>
<dbReference type="CDD" id="cd02130">
    <property type="entry name" value="PA_ScAPY_like"/>
    <property type="match status" value="1"/>
</dbReference>
<feature type="compositionally biased region" description="Basic and acidic residues" evidence="11">
    <location>
        <begin position="472"/>
        <end position="485"/>
    </location>
</feature>
<dbReference type="GO" id="GO:0006508">
    <property type="term" value="P:proteolysis"/>
    <property type="evidence" value="ECO:0007669"/>
    <property type="project" value="UniProtKB-KW"/>
</dbReference>
<comment type="cofactor">
    <cofactor evidence="1">
        <name>Zn(2+)</name>
        <dbReference type="ChEBI" id="CHEBI:29105"/>
    </cofactor>
</comment>
<dbReference type="Pfam" id="PF04389">
    <property type="entry name" value="Peptidase_M28"/>
    <property type="match status" value="1"/>
</dbReference>
<comment type="similarity">
    <text evidence="2">Belongs to the peptidase M28 family. M28B subfamily.</text>
</comment>
<reference evidence="14" key="1">
    <citation type="journal article" date="2021" name="IMA Fungus">
        <title>Genomic characterization of three marine fungi, including Emericellopsis atlantica sp. nov. with signatures of a generalist lifestyle and marine biomass degradation.</title>
        <authorList>
            <person name="Hagestad O.C."/>
            <person name="Hou L."/>
            <person name="Andersen J.H."/>
            <person name="Hansen E.H."/>
            <person name="Altermark B."/>
            <person name="Li C."/>
            <person name="Kuhnert E."/>
            <person name="Cox R.J."/>
            <person name="Crous P.W."/>
            <person name="Spatafora J.W."/>
            <person name="Lail K."/>
            <person name="Amirebrahimi M."/>
            <person name="Lipzen A."/>
            <person name="Pangilinan J."/>
            <person name="Andreopoulos W."/>
            <person name="Hayes R.D."/>
            <person name="Ng V."/>
            <person name="Grigoriev I.V."/>
            <person name="Jackson S.A."/>
            <person name="Sutton T.D.S."/>
            <person name="Dobson A.D.W."/>
            <person name="Rama T."/>
        </authorList>
    </citation>
    <scope>NUCLEOTIDE SEQUENCE</scope>
    <source>
        <strain evidence="14">TRa018bII</strain>
    </source>
</reference>
<feature type="domain" description="PA" evidence="12">
    <location>
        <begin position="124"/>
        <end position="208"/>
    </location>
</feature>
<dbReference type="EMBL" id="MU251498">
    <property type="protein sequence ID" value="KAG9233502.1"/>
    <property type="molecule type" value="Genomic_DNA"/>
</dbReference>
<dbReference type="InterPro" id="IPR003137">
    <property type="entry name" value="PA_domain"/>
</dbReference>
<protein>
    <recommendedName>
        <fullName evidence="10">Peptide hydrolase</fullName>
        <ecNumber evidence="10">3.4.-.-</ecNumber>
    </recommendedName>
</protein>
<evidence type="ECO:0000256" key="3">
    <source>
        <dbReference type="ARBA" id="ARBA00005957"/>
    </source>
</evidence>
<dbReference type="GO" id="GO:0008235">
    <property type="term" value="F:metalloexopeptidase activity"/>
    <property type="evidence" value="ECO:0007669"/>
    <property type="project" value="InterPro"/>
</dbReference>
<dbReference type="PANTHER" id="PTHR12147:SF26">
    <property type="entry name" value="PEPTIDASE M28 DOMAIN-CONTAINING PROTEIN"/>
    <property type="match status" value="1"/>
</dbReference>
<dbReference type="CDD" id="cd03876">
    <property type="entry name" value="M28_SGAP_like"/>
    <property type="match status" value="1"/>
</dbReference>
<gene>
    <name evidence="14" type="ORF">BJ875DRAFT_43405</name>
</gene>
<keyword evidence="7 10" id="KW-0732">Signal</keyword>
<keyword evidence="8 10" id="KW-0378">Hydrolase</keyword>
<dbReference type="SUPFAM" id="SSF52025">
    <property type="entry name" value="PA domain"/>
    <property type="match status" value="1"/>
</dbReference>
<dbReference type="InterPro" id="IPR046450">
    <property type="entry name" value="PA_dom_sf"/>
</dbReference>
<dbReference type="InterPro" id="IPR007484">
    <property type="entry name" value="Peptidase_M28"/>
</dbReference>
<evidence type="ECO:0000256" key="5">
    <source>
        <dbReference type="ARBA" id="ARBA00022670"/>
    </source>
</evidence>
<comment type="caution">
    <text evidence="14">The sequence shown here is derived from an EMBL/GenBank/DDBJ whole genome shotgun (WGS) entry which is preliminary data.</text>
</comment>
<evidence type="ECO:0000256" key="1">
    <source>
        <dbReference type="ARBA" id="ARBA00001947"/>
    </source>
</evidence>
<dbReference type="Gene3D" id="3.40.630.10">
    <property type="entry name" value="Zn peptidases"/>
    <property type="match status" value="1"/>
</dbReference>
<evidence type="ECO:0000259" key="12">
    <source>
        <dbReference type="Pfam" id="PF02225"/>
    </source>
</evidence>
<evidence type="ECO:0000313" key="15">
    <source>
        <dbReference type="Proteomes" id="UP000824998"/>
    </source>
</evidence>
<evidence type="ECO:0000256" key="7">
    <source>
        <dbReference type="ARBA" id="ARBA00022729"/>
    </source>
</evidence>